<dbReference type="EMBL" id="CAJZBQ010000043">
    <property type="protein sequence ID" value="CAG9327165.1"/>
    <property type="molecule type" value="Genomic_DNA"/>
</dbReference>
<evidence type="ECO:0000313" key="3">
    <source>
        <dbReference type="EMBL" id="CAG9327165.1"/>
    </source>
</evidence>
<dbReference type="CDD" id="cd06257">
    <property type="entry name" value="DnaJ"/>
    <property type="match status" value="1"/>
</dbReference>
<sequence>MALHDLLFVIGINFGVHRFIIQNPTISHKKFTVLAIAFLYAAFLLGIYLSDKSPNAYQETGISRLMSTEEINKIYKYEVRQKHPDKNPSPYAQQEFIKMQKNFEIIKNSDSRYKYELYKTTDDKEIQHAVVQAIPFYLSNFLLANGITYSKQNGYAGRNALIMIAFIAIYEYFTKIKQKFLIFMPFLPLTICEQIEALQAIFPSLILGMMLANSVDFVAELEKTRAKFMALARDEKFKESVIKLVQDIQTGQISQEMKNFIKEAADMQSANENSQKNTGRSLAVRMLIFMVISGFIRSIFQETNV</sequence>
<dbReference type="PANTHER" id="PTHR44303">
    <property type="entry name" value="DNAJ HOMOLOG SUBFAMILY C MEMBER 16"/>
    <property type="match status" value="1"/>
</dbReference>
<dbReference type="PANTHER" id="PTHR44303:SF2">
    <property type="entry name" value="DNAJ HOMOLOG SUBFAMILY C MEMBER 16"/>
    <property type="match status" value="1"/>
</dbReference>
<organism evidence="3 4">
    <name type="scientific">Blepharisma stoltei</name>
    <dbReference type="NCBI Taxonomy" id="1481888"/>
    <lineage>
        <taxon>Eukaryota</taxon>
        <taxon>Sar</taxon>
        <taxon>Alveolata</taxon>
        <taxon>Ciliophora</taxon>
        <taxon>Postciliodesmatophora</taxon>
        <taxon>Heterotrichea</taxon>
        <taxon>Heterotrichida</taxon>
        <taxon>Blepharismidae</taxon>
        <taxon>Blepharisma</taxon>
    </lineage>
</organism>
<dbReference type="PRINTS" id="PR00625">
    <property type="entry name" value="JDOMAIN"/>
</dbReference>
<protein>
    <recommendedName>
        <fullName evidence="2">J domain-containing protein</fullName>
    </recommendedName>
</protein>
<name>A0AAU9JNG3_9CILI</name>
<evidence type="ECO:0000259" key="2">
    <source>
        <dbReference type="PROSITE" id="PS50076"/>
    </source>
</evidence>
<feature type="transmembrane region" description="Helical" evidence="1">
    <location>
        <begin position="155"/>
        <end position="173"/>
    </location>
</feature>
<dbReference type="Proteomes" id="UP001162131">
    <property type="component" value="Unassembled WGS sequence"/>
</dbReference>
<reference evidence="3" key="1">
    <citation type="submission" date="2021-09" db="EMBL/GenBank/DDBJ databases">
        <authorList>
            <consortium name="AG Swart"/>
            <person name="Singh M."/>
            <person name="Singh A."/>
            <person name="Seah K."/>
            <person name="Emmerich C."/>
        </authorList>
    </citation>
    <scope>NUCLEOTIDE SEQUENCE</scope>
    <source>
        <strain evidence="3">ATCC30299</strain>
    </source>
</reference>
<keyword evidence="4" id="KW-1185">Reference proteome</keyword>
<keyword evidence="1" id="KW-1133">Transmembrane helix</keyword>
<feature type="transmembrane region" description="Helical" evidence="1">
    <location>
        <begin position="33"/>
        <end position="50"/>
    </location>
</feature>
<dbReference type="InterPro" id="IPR036869">
    <property type="entry name" value="J_dom_sf"/>
</dbReference>
<dbReference type="SMART" id="SM00271">
    <property type="entry name" value="DnaJ"/>
    <property type="match status" value="1"/>
</dbReference>
<gene>
    <name evidence="3" type="ORF">BSTOLATCC_MIC43207</name>
</gene>
<evidence type="ECO:0000256" key="1">
    <source>
        <dbReference type="SAM" id="Phobius"/>
    </source>
</evidence>
<proteinExistence type="predicted"/>
<dbReference type="AlphaFoldDB" id="A0AAU9JNG3"/>
<feature type="domain" description="J" evidence="2">
    <location>
        <begin position="55"/>
        <end position="119"/>
    </location>
</feature>
<dbReference type="InterPro" id="IPR052448">
    <property type="entry name" value="DnaJ_C16_autophagy_reg"/>
</dbReference>
<comment type="caution">
    <text evidence="3">The sequence shown here is derived from an EMBL/GenBank/DDBJ whole genome shotgun (WGS) entry which is preliminary data.</text>
</comment>
<keyword evidence="1" id="KW-0472">Membrane</keyword>
<dbReference type="PROSITE" id="PS50076">
    <property type="entry name" value="DNAJ_2"/>
    <property type="match status" value="1"/>
</dbReference>
<feature type="transmembrane region" description="Helical" evidence="1">
    <location>
        <begin position="282"/>
        <end position="300"/>
    </location>
</feature>
<accession>A0AAU9JNG3</accession>
<dbReference type="Gene3D" id="1.10.287.110">
    <property type="entry name" value="DnaJ domain"/>
    <property type="match status" value="1"/>
</dbReference>
<dbReference type="InterPro" id="IPR001623">
    <property type="entry name" value="DnaJ_domain"/>
</dbReference>
<dbReference type="Pfam" id="PF00226">
    <property type="entry name" value="DnaJ"/>
    <property type="match status" value="1"/>
</dbReference>
<dbReference type="SUPFAM" id="SSF46565">
    <property type="entry name" value="Chaperone J-domain"/>
    <property type="match status" value="1"/>
</dbReference>
<feature type="transmembrane region" description="Helical" evidence="1">
    <location>
        <begin position="6"/>
        <end position="21"/>
    </location>
</feature>
<evidence type="ECO:0000313" key="4">
    <source>
        <dbReference type="Proteomes" id="UP001162131"/>
    </source>
</evidence>
<keyword evidence="1" id="KW-0812">Transmembrane</keyword>